<dbReference type="SMART" id="SM00947">
    <property type="entry name" value="Pro_CA"/>
    <property type="match status" value="1"/>
</dbReference>
<evidence type="ECO:0000256" key="7">
    <source>
        <dbReference type="ARBA" id="ARBA00031969"/>
    </source>
</evidence>
<dbReference type="AlphaFoldDB" id="A0A840RGZ6"/>
<dbReference type="EMBL" id="JACHHN010000008">
    <property type="protein sequence ID" value="MBB5192899.1"/>
    <property type="molecule type" value="Genomic_DNA"/>
</dbReference>
<dbReference type="GO" id="GO:0008270">
    <property type="term" value="F:zinc ion binding"/>
    <property type="evidence" value="ECO:0007669"/>
    <property type="project" value="UniProtKB-UniRule"/>
</dbReference>
<proteinExistence type="inferred from homology"/>
<evidence type="ECO:0000256" key="4">
    <source>
        <dbReference type="ARBA" id="ARBA00022723"/>
    </source>
</evidence>
<dbReference type="InterPro" id="IPR045066">
    <property type="entry name" value="Beta_CA_cladeB"/>
</dbReference>
<dbReference type="PANTHER" id="PTHR11002:SF76">
    <property type="entry name" value="CARBONIC ANHYDRASE"/>
    <property type="match status" value="1"/>
</dbReference>
<dbReference type="EC" id="4.2.1.1" evidence="2 10"/>
<comment type="caution">
    <text evidence="11">The sequence shown here is derived from an EMBL/GenBank/DDBJ whole genome shotgun (WGS) entry which is preliminary data.</text>
</comment>
<comment type="function">
    <text evidence="10">Reversible hydration of carbon dioxide.</text>
</comment>
<keyword evidence="4 9" id="KW-0479">Metal-binding</keyword>
<feature type="binding site" evidence="9">
    <location>
        <position position="103"/>
    </location>
    <ligand>
        <name>Zn(2+)</name>
        <dbReference type="ChEBI" id="CHEBI:29105"/>
    </ligand>
</feature>
<dbReference type="InterPro" id="IPR015892">
    <property type="entry name" value="Carbonic_anhydrase_CS"/>
</dbReference>
<accession>A0A840RGZ6</accession>
<dbReference type="PANTHER" id="PTHR11002">
    <property type="entry name" value="CARBONIC ANHYDRASE"/>
    <property type="match status" value="1"/>
</dbReference>
<gene>
    <name evidence="11" type="ORF">HNQ50_003653</name>
</gene>
<dbReference type="PROSITE" id="PS00704">
    <property type="entry name" value="PROK_CO2_ANHYDRASE_1"/>
    <property type="match status" value="1"/>
</dbReference>
<protein>
    <recommendedName>
        <fullName evidence="3 10">Carbonic anhydrase</fullName>
        <ecNumber evidence="2 10">4.2.1.1</ecNumber>
    </recommendedName>
    <alternativeName>
        <fullName evidence="7 10">Carbonate dehydratase</fullName>
    </alternativeName>
</protein>
<dbReference type="InterPro" id="IPR036874">
    <property type="entry name" value="Carbonic_anhydrase_sf"/>
</dbReference>
<dbReference type="SUPFAM" id="SSF53056">
    <property type="entry name" value="beta-carbonic anhydrase, cab"/>
    <property type="match status" value="1"/>
</dbReference>
<name>A0A840RGZ6_9NEIS</name>
<keyword evidence="12" id="KW-1185">Reference proteome</keyword>
<sequence>MDELKKLVDGFHRFQGKYFGQDTNLFEQLKRGQSPTSLVIGCSDSRVDPALLTDCNPGDMFVVRNVANLVPPYEKDGTYHGVSSAIEFAVCDLQVKRIIVLGHSSCGGIGALLKGYNPKTEANFVGRWVRMAESARQYVLDNYGDKPLAEQVRACEMAAIVVSLDNLMSFPFIAEAVAQGKLFLVGWYFDIERGELYQYDAATGNFRSLVGSLAE</sequence>
<evidence type="ECO:0000256" key="10">
    <source>
        <dbReference type="RuleBase" id="RU003956"/>
    </source>
</evidence>
<dbReference type="PROSITE" id="PS00705">
    <property type="entry name" value="PROK_CO2_ANHYDRASE_2"/>
    <property type="match status" value="1"/>
</dbReference>
<comment type="similarity">
    <text evidence="1 10">Belongs to the beta-class carbonic anhydrase family.</text>
</comment>
<comment type="catalytic activity">
    <reaction evidence="8 10">
        <text>hydrogencarbonate + H(+) = CO2 + H2O</text>
        <dbReference type="Rhea" id="RHEA:10748"/>
        <dbReference type="ChEBI" id="CHEBI:15377"/>
        <dbReference type="ChEBI" id="CHEBI:15378"/>
        <dbReference type="ChEBI" id="CHEBI:16526"/>
        <dbReference type="ChEBI" id="CHEBI:17544"/>
        <dbReference type="EC" id="4.2.1.1"/>
    </reaction>
</comment>
<evidence type="ECO:0000256" key="2">
    <source>
        <dbReference type="ARBA" id="ARBA00012925"/>
    </source>
</evidence>
<evidence type="ECO:0000256" key="1">
    <source>
        <dbReference type="ARBA" id="ARBA00006217"/>
    </source>
</evidence>
<keyword evidence="6 10" id="KW-0456">Lyase</keyword>
<evidence type="ECO:0000256" key="3">
    <source>
        <dbReference type="ARBA" id="ARBA00014628"/>
    </source>
</evidence>
<feature type="binding site" evidence="9">
    <location>
        <position position="44"/>
    </location>
    <ligand>
        <name>Zn(2+)</name>
        <dbReference type="ChEBI" id="CHEBI:29105"/>
    </ligand>
</feature>
<dbReference type="RefSeq" id="WP_184102547.1">
    <property type="nucleotide sequence ID" value="NZ_JACHHN010000008.1"/>
</dbReference>
<evidence type="ECO:0000256" key="8">
    <source>
        <dbReference type="ARBA" id="ARBA00048348"/>
    </source>
</evidence>
<dbReference type="CDD" id="cd00884">
    <property type="entry name" value="beta_CA_cladeB"/>
    <property type="match status" value="1"/>
</dbReference>
<evidence type="ECO:0000256" key="5">
    <source>
        <dbReference type="ARBA" id="ARBA00022833"/>
    </source>
</evidence>
<evidence type="ECO:0000313" key="11">
    <source>
        <dbReference type="EMBL" id="MBB5192899.1"/>
    </source>
</evidence>
<feature type="binding site" evidence="9">
    <location>
        <position position="106"/>
    </location>
    <ligand>
        <name>Zn(2+)</name>
        <dbReference type="ChEBI" id="CHEBI:29105"/>
    </ligand>
</feature>
<dbReference type="Proteomes" id="UP000543030">
    <property type="component" value="Unassembled WGS sequence"/>
</dbReference>
<dbReference type="GO" id="GO:0004089">
    <property type="term" value="F:carbonate dehydratase activity"/>
    <property type="evidence" value="ECO:0007669"/>
    <property type="project" value="UniProtKB-UniRule"/>
</dbReference>
<keyword evidence="5 9" id="KW-0862">Zinc</keyword>
<dbReference type="FunFam" id="3.40.1050.10:FF:000003">
    <property type="entry name" value="Carbonic anhydrase"/>
    <property type="match status" value="1"/>
</dbReference>
<reference evidence="11 12" key="1">
    <citation type="submission" date="2020-08" db="EMBL/GenBank/DDBJ databases">
        <title>Genomic Encyclopedia of Type Strains, Phase IV (KMG-IV): sequencing the most valuable type-strain genomes for metagenomic binning, comparative biology and taxonomic classification.</title>
        <authorList>
            <person name="Goeker M."/>
        </authorList>
    </citation>
    <scope>NUCLEOTIDE SEQUENCE [LARGE SCALE GENOMIC DNA]</scope>
    <source>
        <strain evidence="11 12">DSM 18233</strain>
    </source>
</reference>
<feature type="binding site" evidence="9">
    <location>
        <position position="42"/>
    </location>
    <ligand>
        <name>Zn(2+)</name>
        <dbReference type="ChEBI" id="CHEBI:29105"/>
    </ligand>
</feature>
<dbReference type="Gene3D" id="3.40.1050.10">
    <property type="entry name" value="Carbonic anhydrase"/>
    <property type="match status" value="1"/>
</dbReference>
<organism evidence="11 12">
    <name type="scientific">Silvimonas terrae</name>
    <dbReference type="NCBI Taxonomy" id="300266"/>
    <lineage>
        <taxon>Bacteria</taxon>
        <taxon>Pseudomonadati</taxon>
        <taxon>Pseudomonadota</taxon>
        <taxon>Betaproteobacteria</taxon>
        <taxon>Neisseriales</taxon>
        <taxon>Chitinibacteraceae</taxon>
        <taxon>Silvimonas</taxon>
    </lineage>
</organism>
<dbReference type="GO" id="GO:0015976">
    <property type="term" value="P:carbon utilization"/>
    <property type="evidence" value="ECO:0007669"/>
    <property type="project" value="InterPro"/>
</dbReference>
<evidence type="ECO:0000256" key="6">
    <source>
        <dbReference type="ARBA" id="ARBA00023239"/>
    </source>
</evidence>
<comment type="cofactor">
    <cofactor evidence="9">
        <name>Zn(2+)</name>
        <dbReference type="ChEBI" id="CHEBI:29105"/>
    </cofactor>
    <text evidence="9">Binds 1 zinc ion per subunit.</text>
</comment>
<evidence type="ECO:0000256" key="9">
    <source>
        <dbReference type="PIRSR" id="PIRSR601765-1"/>
    </source>
</evidence>
<evidence type="ECO:0000313" key="12">
    <source>
        <dbReference type="Proteomes" id="UP000543030"/>
    </source>
</evidence>
<dbReference type="InterPro" id="IPR001765">
    <property type="entry name" value="Carbonic_anhydrase"/>
</dbReference>
<dbReference type="Pfam" id="PF00484">
    <property type="entry name" value="Pro_CA"/>
    <property type="match status" value="1"/>
</dbReference>